<dbReference type="GO" id="GO:0016853">
    <property type="term" value="F:isomerase activity"/>
    <property type="evidence" value="ECO:0007669"/>
    <property type="project" value="UniProtKB-KW"/>
</dbReference>
<dbReference type="Gene3D" id="3.40.50.720">
    <property type="entry name" value="NAD(P)-binding Rossmann-like Domain"/>
    <property type="match status" value="1"/>
</dbReference>
<sequence>MSSVVSYRRVGRVGVITVDYPPVNAVGVGVRNGLRSALDAGLADAGADILLLTAAGRTFMAGADIKEFGKPSQPPILPEVIAAFDASAKPIVAAIHGTALGGGLEVALACHFRVALRSAKLGLPEVKLGLLPGAGGTQRLPRLIGPAKALDMILSGDPVTAATALELGLIDTVDDGDSALDAGLRLAERALAEGWAPRPTSARTDKITNIDPDLFAGYRATLAKRARHLFSPHRCVDAVEAAVALPFADGVARERELFFACMESPQRAGLIHSFFAEREVAKIPGLPADTPKRDVRSVAVIGAGTMGGGIAMCFANAGFPVQLLDTAAEALERGVQAIRRNYEASAKKGKLTDAQVESRMALIRPTLSYDDLADADLVIEAAFENMEIKRRIFAELDRVCKPGAILATNTSTLDVNAIAAATCRPQDVVGMHFFSPANVMRLLENVRGAQTADDVLATVMDLARRIGKVGVLVGVCYGFVGNRILHQRGRESMALVEEGASPQQADRVLTEFGFPLGHFAMTDLAGIDVGWRIREERRKSGDPDAQAVNWLDALAEQGRYGQKTSAGIYRYEPGSRVAIPDPAVDALISADRAKRGLVPRDVSDDEIRDRCLYAMVNEAAKILDEGIAARPVDVDAIWLHGYGFPAHRGGLLFWADQVGLPVIAKAIDGYHARFGGSHWELSPLLRRLAQEGRGFRDL</sequence>
<evidence type="ECO:0000313" key="17">
    <source>
        <dbReference type="EMBL" id="RJF77617.1"/>
    </source>
</evidence>
<dbReference type="EMBL" id="QYUL01000005">
    <property type="protein sequence ID" value="RJF77617.1"/>
    <property type="molecule type" value="Genomic_DNA"/>
</dbReference>
<feature type="domain" description="3-hydroxyacyl-CoA dehydrogenase NAD binding" evidence="16">
    <location>
        <begin position="297"/>
        <end position="473"/>
    </location>
</feature>
<keyword evidence="7" id="KW-0520">NAD</keyword>
<dbReference type="FunFam" id="1.10.1040.50:FF:000006">
    <property type="entry name" value="Peroxisomal bifunctional enzyme"/>
    <property type="match status" value="1"/>
</dbReference>
<protein>
    <submittedName>
        <fullName evidence="17">3-hydroxyacyl-CoA dehydrogenase</fullName>
    </submittedName>
</protein>
<dbReference type="GO" id="GO:0003857">
    <property type="term" value="F:(3S)-3-hydroxyacyl-CoA dehydrogenase (NAD+) activity"/>
    <property type="evidence" value="ECO:0007669"/>
    <property type="project" value="UniProtKB-EC"/>
</dbReference>
<evidence type="ECO:0000256" key="3">
    <source>
        <dbReference type="ARBA" id="ARBA00008750"/>
    </source>
</evidence>
<dbReference type="UniPathway" id="UPA00659"/>
<dbReference type="Proteomes" id="UP000283458">
    <property type="component" value="Unassembled WGS sequence"/>
</dbReference>
<dbReference type="Pfam" id="PF02737">
    <property type="entry name" value="3HCDH_N"/>
    <property type="match status" value="1"/>
</dbReference>
<evidence type="ECO:0000256" key="11">
    <source>
        <dbReference type="ARBA" id="ARBA00023239"/>
    </source>
</evidence>
<keyword evidence="5" id="KW-0442">Lipid degradation</keyword>
<evidence type="ECO:0000313" key="18">
    <source>
        <dbReference type="Proteomes" id="UP000283458"/>
    </source>
</evidence>
<comment type="catalytic activity">
    <reaction evidence="13">
        <text>a (3S)-3-hydroxyacyl-CoA + NAD(+) = a 3-oxoacyl-CoA + NADH + H(+)</text>
        <dbReference type="Rhea" id="RHEA:22432"/>
        <dbReference type="ChEBI" id="CHEBI:15378"/>
        <dbReference type="ChEBI" id="CHEBI:57318"/>
        <dbReference type="ChEBI" id="CHEBI:57540"/>
        <dbReference type="ChEBI" id="CHEBI:57945"/>
        <dbReference type="ChEBI" id="CHEBI:90726"/>
        <dbReference type="EC" id="1.1.1.35"/>
    </reaction>
</comment>
<organism evidence="17 18">
    <name type="scientific">Azospirillum cavernae</name>
    <dbReference type="NCBI Taxonomy" id="2320860"/>
    <lineage>
        <taxon>Bacteria</taxon>
        <taxon>Pseudomonadati</taxon>
        <taxon>Pseudomonadota</taxon>
        <taxon>Alphaproteobacteria</taxon>
        <taxon>Rhodospirillales</taxon>
        <taxon>Azospirillaceae</taxon>
        <taxon>Azospirillum</taxon>
    </lineage>
</organism>
<keyword evidence="11" id="KW-0456">Lyase</keyword>
<evidence type="ECO:0000256" key="1">
    <source>
        <dbReference type="ARBA" id="ARBA00004275"/>
    </source>
</evidence>
<proteinExistence type="inferred from homology"/>
<name>A0A418VNF1_9PROT</name>
<evidence type="ECO:0000256" key="10">
    <source>
        <dbReference type="ARBA" id="ARBA00023235"/>
    </source>
</evidence>
<dbReference type="InterPro" id="IPR006176">
    <property type="entry name" value="3-OHacyl-CoA_DH_NAD-bd"/>
</dbReference>
<dbReference type="OrthoDB" id="9771883at2"/>
<comment type="similarity">
    <text evidence="3">In the N-terminal section; belongs to the enoyl-CoA hydratase/isomerase family.</text>
</comment>
<comment type="pathway">
    <text evidence="2">Lipid metabolism; fatty acid beta-oxidation.</text>
</comment>
<dbReference type="InterPro" id="IPR001753">
    <property type="entry name" value="Enoyl-CoA_hydra/iso"/>
</dbReference>
<evidence type="ECO:0000256" key="13">
    <source>
        <dbReference type="ARBA" id="ARBA00049556"/>
    </source>
</evidence>
<keyword evidence="6" id="KW-0560">Oxidoreductase</keyword>
<accession>A0A418VNF1</accession>
<comment type="similarity">
    <text evidence="14">Belongs to the enoyl-CoA hydratase/isomerase family.</text>
</comment>
<dbReference type="GO" id="GO:0070403">
    <property type="term" value="F:NAD+ binding"/>
    <property type="evidence" value="ECO:0007669"/>
    <property type="project" value="InterPro"/>
</dbReference>
<dbReference type="Gene3D" id="1.10.1040.50">
    <property type="match status" value="1"/>
</dbReference>
<dbReference type="PANTHER" id="PTHR23309">
    <property type="entry name" value="3-HYDROXYACYL-COA DEHYROGENASE"/>
    <property type="match status" value="1"/>
</dbReference>
<evidence type="ECO:0000256" key="9">
    <source>
        <dbReference type="ARBA" id="ARBA00023140"/>
    </source>
</evidence>
<dbReference type="InterPro" id="IPR008927">
    <property type="entry name" value="6-PGluconate_DH-like_C_sf"/>
</dbReference>
<dbReference type="InterPro" id="IPR006108">
    <property type="entry name" value="3HC_DH_C"/>
</dbReference>
<evidence type="ECO:0000256" key="5">
    <source>
        <dbReference type="ARBA" id="ARBA00022963"/>
    </source>
</evidence>
<evidence type="ECO:0000256" key="2">
    <source>
        <dbReference type="ARBA" id="ARBA00005005"/>
    </source>
</evidence>
<keyword evidence="4" id="KW-0276">Fatty acid metabolism</keyword>
<evidence type="ECO:0000256" key="4">
    <source>
        <dbReference type="ARBA" id="ARBA00022832"/>
    </source>
</evidence>
<dbReference type="Pfam" id="PF00725">
    <property type="entry name" value="3HCDH"/>
    <property type="match status" value="2"/>
</dbReference>
<keyword evidence="8" id="KW-0443">Lipid metabolism</keyword>
<evidence type="ECO:0000256" key="8">
    <source>
        <dbReference type="ARBA" id="ARBA00023098"/>
    </source>
</evidence>
<dbReference type="GO" id="GO:0006635">
    <property type="term" value="P:fatty acid beta-oxidation"/>
    <property type="evidence" value="ECO:0007669"/>
    <property type="project" value="UniProtKB-UniPathway"/>
</dbReference>
<reference evidence="17 18" key="1">
    <citation type="submission" date="2018-09" db="EMBL/GenBank/DDBJ databases">
        <authorList>
            <person name="Zhu H."/>
        </authorList>
    </citation>
    <scope>NUCLEOTIDE SEQUENCE [LARGE SCALE GENOMIC DNA]</scope>
    <source>
        <strain evidence="17 18">K2W22B-5</strain>
    </source>
</reference>
<evidence type="ECO:0000256" key="7">
    <source>
        <dbReference type="ARBA" id="ARBA00023027"/>
    </source>
</evidence>
<dbReference type="InterPro" id="IPR018376">
    <property type="entry name" value="Enoyl-CoA_hyd/isom_CS"/>
</dbReference>
<dbReference type="InterPro" id="IPR036291">
    <property type="entry name" value="NAD(P)-bd_dom_sf"/>
</dbReference>
<dbReference type="SUPFAM" id="SSF52096">
    <property type="entry name" value="ClpP/crotonase"/>
    <property type="match status" value="1"/>
</dbReference>
<feature type="domain" description="3-hydroxyacyl-CoA dehydrogenase C-terminal" evidence="15">
    <location>
        <begin position="478"/>
        <end position="571"/>
    </location>
</feature>
<dbReference type="FunFam" id="3.40.50.720:FF:000009">
    <property type="entry name" value="Fatty oxidation complex, alpha subunit"/>
    <property type="match status" value="1"/>
</dbReference>
<dbReference type="PROSITE" id="PS00166">
    <property type="entry name" value="ENOYL_COA_HYDRATASE"/>
    <property type="match status" value="1"/>
</dbReference>
<evidence type="ECO:0000259" key="15">
    <source>
        <dbReference type="Pfam" id="PF00725"/>
    </source>
</evidence>
<keyword evidence="9" id="KW-0576">Peroxisome</keyword>
<dbReference type="SUPFAM" id="SSF51735">
    <property type="entry name" value="NAD(P)-binding Rossmann-fold domains"/>
    <property type="match status" value="1"/>
</dbReference>
<feature type="domain" description="3-hydroxyacyl-CoA dehydrogenase C-terminal" evidence="15">
    <location>
        <begin position="609"/>
        <end position="693"/>
    </location>
</feature>
<keyword evidence="12" id="KW-0511">Multifunctional enzyme</keyword>
<dbReference type="Pfam" id="PF00378">
    <property type="entry name" value="ECH_1"/>
    <property type="match status" value="1"/>
</dbReference>
<keyword evidence="18" id="KW-1185">Reference proteome</keyword>
<evidence type="ECO:0000259" key="16">
    <source>
        <dbReference type="Pfam" id="PF02737"/>
    </source>
</evidence>
<evidence type="ECO:0000256" key="12">
    <source>
        <dbReference type="ARBA" id="ARBA00023268"/>
    </source>
</evidence>
<evidence type="ECO:0000256" key="6">
    <source>
        <dbReference type="ARBA" id="ARBA00023002"/>
    </source>
</evidence>
<gene>
    <name evidence="17" type="ORF">D3877_26905</name>
</gene>
<dbReference type="GO" id="GO:0004300">
    <property type="term" value="F:enoyl-CoA hydratase activity"/>
    <property type="evidence" value="ECO:0007669"/>
    <property type="project" value="UniProtKB-ARBA"/>
</dbReference>
<evidence type="ECO:0000256" key="14">
    <source>
        <dbReference type="RuleBase" id="RU003707"/>
    </source>
</evidence>
<dbReference type="CDD" id="cd06558">
    <property type="entry name" value="crotonase-like"/>
    <property type="match status" value="1"/>
</dbReference>
<dbReference type="AlphaFoldDB" id="A0A418VNF1"/>
<dbReference type="Gene3D" id="3.90.226.10">
    <property type="entry name" value="2-enoyl-CoA Hydratase, Chain A, domain 1"/>
    <property type="match status" value="1"/>
</dbReference>
<dbReference type="SUPFAM" id="SSF48179">
    <property type="entry name" value="6-phosphogluconate dehydrogenase C-terminal domain-like"/>
    <property type="match status" value="2"/>
</dbReference>
<keyword evidence="10" id="KW-0413">Isomerase</keyword>
<comment type="caution">
    <text evidence="17">The sequence shown here is derived from an EMBL/GenBank/DDBJ whole genome shotgun (WGS) entry which is preliminary data.</text>
</comment>
<comment type="subcellular location">
    <subcellularLocation>
        <location evidence="1">Peroxisome</location>
    </subcellularLocation>
</comment>
<dbReference type="InterPro" id="IPR029045">
    <property type="entry name" value="ClpP/crotonase-like_dom_sf"/>
</dbReference>